<dbReference type="PANTHER" id="PTHR13947">
    <property type="entry name" value="GNAT FAMILY N-ACETYLTRANSFERASE"/>
    <property type="match status" value="1"/>
</dbReference>
<dbReference type="CDD" id="cd04301">
    <property type="entry name" value="NAT_SF"/>
    <property type="match status" value="1"/>
</dbReference>
<name>A0A8S4PTE0_OWEFU</name>
<keyword evidence="2" id="KW-1133">Transmembrane helix</keyword>
<proteinExistence type="predicted"/>
<evidence type="ECO:0000313" key="5">
    <source>
        <dbReference type="Proteomes" id="UP000749559"/>
    </source>
</evidence>
<feature type="transmembrane region" description="Helical" evidence="2">
    <location>
        <begin position="91"/>
        <end position="108"/>
    </location>
</feature>
<evidence type="ECO:0000259" key="3">
    <source>
        <dbReference type="PROSITE" id="PS51186"/>
    </source>
</evidence>
<sequence>MTGPQLLTSLNFREEKSTILESVKMVKVQLKDVVLRKYRFTDQTSVWRIYEKIRTEHRKTMYINALKSWKTQLVCMILLTLGTAISKTMLVGYALGLAYLGLVIYSCYRLHVFLCSVDNDLARINLDYMKQGGHFLIATYHKQIIGFVGLSSNVDSDDEGVFELRQLCVDKEYRRQGVGEKLLYTIIEHANSLPNCTKLEFTIEPNVSPLGIFTKFGFQHKLNIWFGYHVHGLATMKYQRYQMKME</sequence>
<gene>
    <name evidence="4" type="ORF">OFUS_LOCUS21615</name>
</gene>
<keyword evidence="1" id="KW-0808">Transferase</keyword>
<dbReference type="InterPro" id="IPR050769">
    <property type="entry name" value="NAT_camello-type"/>
</dbReference>
<dbReference type="InterPro" id="IPR000182">
    <property type="entry name" value="GNAT_dom"/>
</dbReference>
<feature type="domain" description="N-acetyltransferase" evidence="3">
    <location>
        <begin position="79"/>
        <end position="246"/>
    </location>
</feature>
<dbReference type="OrthoDB" id="41532at2759"/>
<accession>A0A8S4PTE0</accession>
<dbReference type="SUPFAM" id="SSF55729">
    <property type="entry name" value="Acyl-CoA N-acyltransferases (Nat)"/>
    <property type="match status" value="1"/>
</dbReference>
<keyword evidence="5" id="KW-1185">Reference proteome</keyword>
<dbReference type="InterPro" id="IPR016181">
    <property type="entry name" value="Acyl_CoA_acyltransferase"/>
</dbReference>
<evidence type="ECO:0000313" key="4">
    <source>
        <dbReference type="EMBL" id="CAH1797299.1"/>
    </source>
</evidence>
<evidence type="ECO:0000256" key="1">
    <source>
        <dbReference type="ARBA" id="ARBA00022679"/>
    </source>
</evidence>
<keyword evidence="2" id="KW-0812">Transmembrane</keyword>
<dbReference type="Gene3D" id="3.40.630.30">
    <property type="match status" value="1"/>
</dbReference>
<dbReference type="GO" id="GO:0008080">
    <property type="term" value="F:N-acetyltransferase activity"/>
    <property type="evidence" value="ECO:0007669"/>
    <property type="project" value="InterPro"/>
</dbReference>
<dbReference type="PROSITE" id="PS51186">
    <property type="entry name" value="GNAT"/>
    <property type="match status" value="1"/>
</dbReference>
<comment type="caution">
    <text evidence="4">The sequence shown here is derived from an EMBL/GenBank/DDBJ whole genome shotgun (WGS) entry which is preliminary data.</text>
</comment>
<reference evidence="4" key="1">
    <citation type="submission" date="2022-03" db="EMBL/GenBank/DDBJ databases">
        <authorList>
            <person name="Martin C."/>
        </authorList>
    </citation>
    <scope>NUCLEOTIDE SEQUENCE</scope>
</reference>
<dbReference type="AlphaFoldDB" id="A0A8S4PTE0"/>
<keyword evidence="2" id="KW-0472">Membrane</keyword>
<dbReference type="PANTHER" id="PTHR13947:SF37">
    <property type="entry name" value="LD18367P"/>
    <property type="match status" value="1"/>
</dbReference>
<evidence type="ECO:0000256" key="2">
    <source>
        <dbReference type="SAM" id="Phobius"/>
    </source>
</evidence>
<dbReference type="Proteomes" id="UP000749559">
    <property type="component" value="Unassembled WGS sequence"/>
</dbReference>
<protein>
    <recommendedName>
        <fullName evidence="3">N-acetyltransferase domain-containing protein</fullName>
    </recommendedName>
</protein>
<dbReference type="Pfam" id="PF00583">
    <property type="entry name" value="Acetyltransf_1"/>
    <property type="match status" value="1"/>
</dbReference>
<dbReference type="EMBL" id="CAIIXF020000010">
    <property type="protein sequence ID" value="CAH1797299.1"/>
    <property type="molecule type" value="Genomic_DNA"/>
</dbReference>
<organism evidence="4 5">
    <name type="scientific">Owenia fusiformis</name>
    <name type="common">Polychaete worm</name>
    <dbReference type="NCBI Taxonomy" id="6347"/>
    <lineage>
        <taxon>Eukaryota</taxon>
        <taxon>Metazoa</taxon>
        <taxon>Spiralia</taxon>
        <taxon>Lophotrochozoa</taxon>
        <taxon>Annelida</taxon>
        <taxon>Polychaeta</taxon>
        <taxon>Sedentaria</taxon>
        <taxon>Canalipalpata</taxon>
        <taxon>Sabellida</taxon>
        <taxon>Oweniida</taxon>
        <taxon>Oweniidae</taxon>
        <taxon>Owenia</taxon>
    </lineage>
</organism>